<protein>
    <submittedName>
        <fullName evidence="10">At-cadherin</fullName>
    </submittedName>
</protein>
<evidence type="ECO:0000256" key="8">
    <source>
        <dbReference type="PROSITE-ProRule" id="PRU00043"/>
    </source>
</evidence>
<keyword evidence="7" id="KW-0472">Membrane</keyword>
<dbReference type="PANTHER" id="PTHR24027">
    <property type="entry name" value="CADHERIN-23"/>
    <property type="match status" value="1"/>
</dbReference>
<dbReference type="Proteomes" id="UP000283509">
    <property type="component" value="Unassembled WGS sequence"/>
</dbReference>
<dbReference type="GO" id="GO:0005912">
    <property type="term" value="C:adherens junction"/>
    <property type="evidence" value="ECO:0007669"/>
    <property type="project" value="TreeGrafter"/>
</dbReference>
<dbReference type="GO" id="GO:0045296">
    <property type="term" value="F:cadherin binding"/>
    <property type="evidence" value="ECO:0007669"/>
    <property type="project" value="TreeGrafter"/>
</dbReference>
<comment type="subcellular location">
    <subcellularLocation>
        <location evidence="1">Membrane</location>
        <topology evidence="1">Single-pass membrane protein</topology>
    </subcellularLocation>
</comment>
<keyword evidence="2" id="KW-0812">Transmembrane</keyword>
<dbReference type="GO" id="GO:0044331">
    <property type="term" value="P:cell-cell adhesion mediated by cadherin"/>
    <property type="evidence" value="ECO:0007669"/>
    <property type="project" value="TreeGrafter"/>
</dbReference>
<dbReference type="InterPro" id="IPR002126">
    <property type="entry name" value="Cadherin-like_dom"/>
</dbReference>
<evidence type="ECO:0000256" key="7">
    <source>
        <dbReference type="ARBA" id="ARBA00023136"/>
    </source>
</evidence>
<keyword evidence="11" id="KW-1185">Reference proteome</keyword>
<evidence type="ECO:0000256" key="5">
    <source>
        <dbReference type="ARBA" id="ARBA00022837"/>
    </source>
</evidence>
<dbReference type="Gene3D" id="2.60.40.60">
    <property type="entry name" value="Cadherins"/>
    <property type="match status" value="2"/>
</dbReference>
<dbReference type="AlphaFoldDB" id="A0A3R7PZQ3"/>
<proteinExistence type="predicted"/>
<dbReference type="GO" id="GO:0007156">
    <property type="term" value="P:homophilic cell adhesion via plasma membrane adhesion molecules"/>
    <property type="evidence" value="ECO:0007669"/>
    <property type="project" value="InterPro"/>
</dbReference>
<evidence type="ECO:0000259" key="9">
    <source>
        <dbReference type="PROSITE" id="PS50268"/>
    </source>
</evidence>
<dbReference type="PROSITE" id="PS50268">
    <property type="entry name" value="CADHERIN_2"/>
    <property type="match status" value="2"/>
</dbReference>
<dbReference type="PANTHER" id="PTHR24027:SF422">
    <property type="entry name" value="CADHERIN DOMAIN-CONTAINING PROTEIN"/>
    <property type="match status" value="1"/>
</dbReference>
<name>A0A3R7PZQ3_PENVA</name>
<dbReference type="GO" id="GO:0016339">
    <property type="term" value="P:calcium-dependent cell-cell adhesion via plasma membrane cell adhesion molecules"/>
    <property type="evidence" value="ECO:0007669"/>
    <property type="project" value="TreeGrafter"/>
</dbReference>
<sequence>MESAAPFPRSFSQGGQQEVEYQLRGARGALAVSADGTVTLRGALDRESSDGGVVVAEVLAVDRGSPPLTASATLTVVISDVNDCPPTLATPTVIHVQEHARTPALLATLTADDEDVWALGHGPPFNLSLAPGNPAHVLDKVDLKFNPYLDSGRGGAEVWLVSSADREEHRTLQVGVTVSDAGGLAATYFLTLIVDDLNDHPMKPASKTVYLWKTQDGGSDAPSAACTCGGPRRLGPAGQGLPVEGGAAPALLARRGLGGPLRLRSGTTWPSP</sequence>
<organism evidence="10 11">
    <name type="scientific">Penaeus vannamei</name>
    <name type="common">Whiteleg shrimp</name>
    <name type="synonym">Litopenaeus vannamei</name>
    <dbReference type="NCBI Taxonomy" id="6689"/>
    <lineage>
        <taxon>Eukaryota</taxon>
        <taxon>Metazoa</taxon>
        <taxon>Ecdysozoa</taxon>
        <taxon>Arthropoda</taxon>
        <taxon>Crustacea</taxon>
        <taxon>Multicrustacea</taxon>
        <taxon>Malacostraca</taxon>
        <taxon>Eumalacostraca</taxon>
        <taxon>Eucarida</taxon>
        <taxon>Decapoda</taxon>
        <taxon>Dendrobranchiata</taxon>
        <taxon>Penaeoidea</taxon>
        <taxon>Penaeidae</taxon>
        <taxon>Penaeus</taxon>
    </lineage>
</organism>
<evidence type="ECO:0000256" key="4">
    <source>
        <dbReference type="ARBA" id="ARBA00022737"/>
    </source>
</evidence>
<dbReference type="STRING" id="6689.A0A3R7PZQ3"/>
<keyword evidence="3" id="KW-0732">Signal</keyword>
<dbReference type="SMART" id="SM00112">
    <property type="entry name" value="CA"/>
    <property type="match status" value="2"/>
</dbReference>
<dbReference type="CDD" id="cd11304">
    <property type="entry name" value="Cadherin_repeat"/>
    <property type="match status" value="2"/>
</dbReference>
<reference evidence="10 11" key="1">
    <citation type="submission" date="2018-04" db="EMBL/GenBank/DDBJ databases">
        <authorList>
            <person name="Zhang X."/>
            <person name="Yuan J."/>
            <person name="Li F."/>
            <person name="Xiang J."/>
        </authorList>
    </citation>
    <scope>NUCLEOTIDE SEQUENCE [LARGE SCALE GENOMIC DNA]</scope>
    <source>
        <tissue evidence="10">Muscle</tissue>
    </source>
</reference>
<evidence type="ECO:0000256" key="2">
    <source>
        <dbReference type="ARBA" id="ARBA00022692"/>
    </source>
</evidence>
<accession>A0A3R7PZQ3</accession>
<dbReference type="InterPro" id="IPR015919">
    <property type="entry name" value="Cadherin-like_sf"/>
</dbReference>
<keyword evidence="5 8" id="KW-0106">Calcium</keyword>
<dbReference type="GO" id="GO:0016477">
    <property type="term" value="P:cell migration"/>
    <property type="evidence" value="ECO:0007669"/>
    <property type="project" value="TreeGrafter"/>
</dbReference>
<evidence type="ECO:0000313" key="10">
    <source>
        <dbReference type="EMBL" id="ROT82285.1"/>
    </source>
</evidence>
<dbReference type="GO" id="GO:0005509">
    <property type="term" value="F:calcium ion binding"/>
    <property type="evidence" value="ECO:0007669"/>
    <property type="project" value="UniProtKB-UniRule"/>
</dbReference>
<dbReference type="GO" id="GO:0000902">
    <property type="term" value="P:cell morphogenesis"/>
    <property type="evidence" value="ECO:0007669"/>
    <property type="project" value="TreeGrafter"/>
</dbReference>
<reference evidence="10 11" key="2">
    <citation type="submission" date="2019-01" db="EMBL/GenBank/DDBJ databases">
        <title>The decoding of complex shrimp genome reveals the adaptation for benthos swimmer, frequently molting mechanism and breeding impact on genome.</title>
        <authorList>
            <person name="Sun Y."/>
            <person name="Gao Y."/>
            <person name="Yu Y."/>
        </authorList>
    </citation>
    <scope>NUCLEOTIDE SEQUENCE [LARGE SCALE GENOMIC DNA]</scope>
    <source>
        <tissue evidence="10">Muscle</tissue>
    </source>
</reference>
<keyword evidence="6" id="KW-1133">Transmembrane helix</keyword>
<evidence type="ECO:0000256" key="3">
    <source>
        <dbReference type="ARBA" id="ARBA00022729"/>
    </source>
</evidence>
<dbReference type="InterPro" id="IPR039808">
    <property type="entry name" value="Cadherin"/>
</dbReference>
<feature type="domain" description="Cadherin" evidence="9">
    <location>
        <begin position="18"/>
        <end position="88"/>
    </location>
</feature>
<comment type="caution">
    <text evidence="10">The sequence shown here is derived from an EMBL/GenBank/DDBJ whole genome shotgun (WGS) entry which is preliminary data.</text>
</comment>
<dbReference type="GO" id="GO:0034332">
    <property type="term" value="P:adherens junction organization"/>
    <property type="evidence" value="ECO:0007669"/>
    <property type="project" value="TreeGrafter"/>
</dbReference>
<dbReference type="EMBL" id="QCYY01000849">
    <property type="protein sequence ID" value="ROT82285.1"/>
    <property type="molecule type" value="Genomic_DNA"/>
</dbReference>
<gene>
    <name evidence="10" type="ORF">C7M84_024550</name>
</gene>
<evidence type="ECO:0000256" key="6">
    <source>
        <dbReference type="ARBA" id="ARBA00022989"/>
    </source>
</evidence>
<dbReference type="GO" id="GO:0008013">
    <property type="term" value="F:beta-catenin binding"/>
    <property type="evidence" value="ECO:0007669"/>
    <property type="project" value="TreeGrafter"/>
</dbReference>
<dbReference type="GO" id="GO:0016342">
    <property type="term" value="C:catenin complex"/>
    <property type="evidence" value="ECO:0007669"/>
    <property type="project" value="TreeGrafter"/>
</dbReference>
<keyword evidence="4" id="KW-0677">Repeat</keyword>
<dbReference type="PRINTS" id="PR00205">
    <property type="entry name" value="CADHERIN"/>
</dbReference>
<evidence type="ECO:0000256" key="1">
    <source>
        <dbReference type="ARBA" id="ARBA00004167"/>
    </source>
</evidence>
<feature type="domain" description="Cadherin" evidence="9">
    <location>
        <begin position="88"/>
        <end position="206"/>
    </location>
</feature>
<dbReference type="SUPFAM" id="SSF49313">
    <property type="entry name" value="Cadherin-like"/>
    <property type="match status" value="2"/>
</dbReference>
<dbReference type="GO" id="GO:0007043">
    <property type="term" value="P:cell-cell junction assembly"/>
    <property type="evidence" value="ECO:0007669"/>
    <property type="project" value="TreeGrafter"/>
</dbReference>
<dbReference type="OrthoDB" id="6352190at2759"/>
<evidence type="ECO:0000313" key="11">
    <source>
        <dbReference type="Proteomes" id="UP000283509"/>
    </source>
</evidence>